<organism evidence="1 2">
    <name type="scientific">Lepagella muris</name>
    <dbReference type="NCBI Taxonomy" id="3032870"/>
    <lineage>
        <taxon>Bacteria</taxon>
        <taxon>Pseudomonadati</taxon>
        <taxon>Bacteroidota</taxon>
        <taxon>Bacteroidia</taxon>
        <taxon>Bacteroidales</taxon>
        <taxon>Muribaculaceae</taxon>
        <taxon>Lepagella</taxon>
    </lineage>
</organism>
<protein>
    <submittedName>
        <fullName evidence="1">AAA family ATPase</fullName>
    </submittedName>
</protein>
<dbReference type="EMBL" id="SRYB01000004">
    <property type="protein sequence ID" value="TGY80097.1"/>
    <property type="molecule type" value="Genomic_DNA"/>
</dbReference>
<reference evidence="1" key="1">
    <citation type="submission" date="2019-04" db="EMBL/GenBank/DDBJ databases">
        <title>Microbes associate with the intestines of laboratory mice.</title>
        <authorList>
            <person name="Navarre W."/>
            <person name="Wong E."/>
            <person name="Huang K."/>
            <person name="Tropini C."/>
            <person name="Ng K."/>
            <person name="Yu B."/>
        </authorList>
    </citation>
    <scope>NUCLEOTIDE SEQUENCE</scope>
    <source>
        <strain evidence="1">NM04_E33</strain>
    </source>
</reference>
<accession>A0AC61RJM5</accession>
<sequence length="250" mass="29580">MQQERTQLQREQAHNLVMRRRKAILKGFKYDLTDENEYNVHANMVIGMGDNYMLREFSRFMVDEHNKNVLRFLLYYFNNCPLAESVFPDEDYKIHKNILLVGEPGTGKTMLMQVFADYLQATNNDNQFTSISMTQLMNYQKVFGHIDKYTYNELKGASRQEAFDGVNPYNICLNDLGIATEQQKSFGTQLTQVTDEFLFARYEIYQQYGKRYHITSNLTVKDFKKRFEARLVDRFKSFNVIELHGGSRRR</sequence>
<comment type="caution">
    <text evidence="1">The sequence shown here is derived from an EMBL/GenBank/DDBJ whole genome shotgun (WGS) entry which is preliminary data.</text>
</comment>
<gene>
    <name evidence="1" type="ORF">E5331_04280</name>
</gene>
<name>A0AC61RJM5_9BACT</name>
<evidence type="ECO:0000313" key="1">
    <source>
        <dbReference type="EMBL" id="TGY80097.1"/>
    </source>
</evidence>
<proteinExistence type="predicted"/>
<dbReference type="Proteomes" id="UP000306319">
    <property type="component" value="Unassembled WGS sequence"/>
</dbReference>
<keyword evidence="2" id="KW-1185">Reference proteome</keyword>
<evidence type="ECO:0000313" key="2">
    <source>
        <dbReference type="Proteomes" id="UP000306319"/>
    </source>
</evidence>